<keyword evidence="2" id="KW-1185">Reference proteome</keyword>
<organism evidence="1 2">
    <name type="scientific">Rugamonas aquatica</name>
    <dbReference type="NCBI Taxonomy" id="2743357"/>
    <lineage>
        <taxon>Bacteria</taxon>
        <taxon>Pseudomonadati</taxon>
        <taxon>Pseudomonadota</taxon>
        <taxon>Betaproteobacteria</taxon>
        <taxon>Burkholderiales</taxon>
        <taxon>Oxalobacteraceae</taxon>
        <taxon>Telluria group</taxon>
        <taxon>Rugamonas</taxon>
    </lineage>
</organism>
<dbReference type="PANTHER" id="PTHR35564:SF4">
    <property type="entry name" value="CYTOPLASMIC PROTEIN"/>
    <property type="match status" value="1"/>
</dbReference>
<evidence type="ECO:0000313" key="2">
    <source>
        <dbReference type="Proteomes" id="UP000440498"/>
    </source>
</evidence>
<name>A0A6A7MYA1_9BURK</name>
<reference evidence="1 2" key="1">
    <citation type="submission" date="2019-10" db="EMBL/GenBank/DDBJ databases">
        <title>Two novel species isolated from a subtropical stream in China.</title>
        <authorList>
            <person name="Lu H."/>
        </authorList>
    </citation>
    <scope>NUCLEOTIDE SEQUENCE [LARGE SCALE GENOMIC DNA]</scope>
    <source>
        <strain evidence="1 2">FT29W</strain>
    </source>
</reference>
<dbReference type="PANTHER" id="PTHR35564">
    <property type="match status" value="1"/>
</dbReference>
<dbReference type="Proteomes" id="UP000440498">
    <property type="component" value="Unassembled WGS sequence"/>
</dbReference>
<dbReference type="InterPro" id="IPR010732">
    <property type="entry name" value="T6SS_TssG-like"/>
</dbReference>
<accession>A0A6A7MYA1</accession>
<evidence type="ECO:0000313" key="1">
    <source>
        <dbReference type="EMBL" id="MQA37638.1"/>
    </source>
</evidence>
<dbReference type="NCBIfam" id="TIGR03347">
    <property type="entry name" value="VI_chp_1"/>
    <property type="match status" value="1"/>
</dbReference>
<comment type="caution">
    <text evidence="1">The sequence shown here is derived from an EMBL/GenBank/DDBJ whole genome shotgun (WGS) entry which is preliminary data.</text>
</comment>
<dbReference type="AlphaFoldDB" id="A0A6A7MYA1"/>
<sequence length="338" mass="36656">MSLLRDDPHAFDLFQAISILERSEPARAHVGTSVGMDEALRLSAQVDLSFAPSDVSGLHDSKQAGPPLTLKTPVLTLAGSQGPLPMPFTELLMERRRARDMAGLEFLDIFNQRLLGFLYRSRRKHHLALSTDSINHAPIVRSLDALSSLGRAEGVRGPDGQQAWLRHAGLQGAAPRSMVSLLAVVRDRMGVRFSGKQFVGGWHALAPCDRATLHDPGKPAPMTARLGMGASLGARAWDQGAGLALDAPPLQPKQYAALLPGQKDNALLGWLVARHLQSDIQVRLRLDLAVRPQTRLSAAIELPPRLGLSTWLCSPRRADDATPVSYQPAQFLLSTEEG</sequence>
<dbReference type="Pfam" id="PF06996">
    <property type="entry name" value="T6SS_TssG"/>
    <property type="match status" value="1"/>
</dbReference>
<gene>
    <name evidence="1" type="primary">tssG</name>
    <name evidence="1" type="ORF">GEV02_05700</name>
</gene>
<protein>
    <submittedName>
        <fullName evidence="1">Type VI secretion system baseplate subunit TssG</fullName>
    </submittedName>
</protein>
<dbReference type="EMBL" id="WHUG01000002">
    <property type="protein sequence ID" value="MQA37638.1"/>
    <property type="molecule type" value="Genomic_DNA"/>
</dbReference>
<proteinExistence type="predicted"/>